<keyword evidence="2" id="KW-0813">Transport</keyword>
<dbReference type="Gene3D" id="1.10.1760.20">
    <property type="match status" value="1"/>
</dbReference>
<dbReference type="Proteomes" id="UP000295008">
    <property type="component" value="Unassembled WGS sequence"/>
</dbReference>
<dbReference type="PIRSF" id="PIRSF016661">
    <property type="entry name" value="BioY"/>
    <property type="match status" value="1"/>
</dbReference>
<keyword evidence="2 3" id="KW-0472">Membrane</keyword>
<dbReference type="OrthoDB" id="9803495at2"/>
<evidence type="ECO:0000256" key="1">
    <source>
        <dbReference type="ARBA" id="ARBA00010692"/>
    </source>
</evidence>
<reference evidence="4 5" key="1">
    <citation type="submission" date="2019-03" db="EMBL/GenBank/DDBJ databases">
        <title>Genomic Encyclopedia of Type Strains, Phase IV (KMG-IV): sequencing the most valuable type-strain genomes for metagenomic binning, comparative biology and taxonomic classification.</title>
        <authorList>
            <person name="Goeker M."/>
        </authorList>
    </citation>
    <scope>NUCLEOTIDE SEQUENCE [LARGE SCALE GENOMIC DNA]</scope>
    <source>
        <strain evidence="4 5">LX-B</strain>
    </source>
</reference>
<dbReference type="PANTHER" id="PTHR34295">
    <property type="entry name" value="BIOTIN TRANSPORTER BIOY"/>
    <property type="match status" value="1"/>
</dbReference>
<comment type="subcellular location">
    <subcellularLocation>
        <location evidence="2">Cell membrane</location>
        <topology evidence="2">Multi-pass membrane protein</topology>
    </subcellularLocation>
</comment>
<proteinExistence type="inferred from homology"/>
<protein>
    <recommendedName>
        <fullName evidence="2">Biotin transporter</fullName>
    </recommendedName>
</protein>
<organism evidence="4 5">
    <name type="scientific">Hydrogenispora ethanolica</name>
    <dbReference type="NCBI Taxonomy" id="1082276"/>
    <lineage>
        <taxon>Bacteria</taxon>
        <taxon>Bacillati</taxon>
        <taxon>Bacillota</taxon>
        <taxon>Hydrogenispora</taxon>
    </lineage>
</organism>
<feature type="transmembrane region" description="Helical" evidence="3">
    <location>
        <begin position="12"/>
        <end position="30"/>
    </location>
</feature>
<keyword evidence="5" id="KW-1185">Reference proteome</keyword>
<feature type="transmembrane region" description="Helical" evidence="3">
    <location>
        <begin position="83"/>
        <end position="105"/>
    </location>
</feature>
<comment type="similarity">
    <text evidence="1 2">Belongs to the BioY family.</text>
</comment>
<feature type="transmembrane region" description="Helical" evidence="3">
    <location>
        <begin position="42"/>
        <end position="71"/>
    </location>
</feature>
<dbReference type="GO" id="GO:0015225">
    <property type="term" value="F:biotin transmembrane transporter activity"/>
    <property type="evidence" value="ECO:0007669"/>
    <property type="project" value="UniProtKB-UniRule"/>
</dbReference>
<dbReference type="Pfam" id="PF02632">
    <property type="entry name" value="BioY"/>
    <property type="match status" value="1"/>
</dbReference>
<dbReference type="GO" id="GO:0005886">
    <property type="term" value="C:plasma membrane"/>
    <property type="evidence" value="ECO:0007669"/>
    <property type="project" value="UniProtKB-SubCell"/>
</dbReference>
<dbReference type="RefSeq" id="WP_132013351.1">
    <property type="nucleotide sequence ID" value="NZ_SLUN01000005.1"/>
</dbReference>
<evidence type="ECO:0000313" key="5">
    <source>
        <dbReference type="Proteomes" id="UP000295008"/>
    </source>
</evidence>
<comment type="caution">
    <text evidence="4">The sequence shown here is derived from an EMBL/GenBank/DDBJ whole genome shotgun (WGS) entry which is preliminary data.</text>
</comment>
<feature type="transmembrane region" description="Helical" evidence="3">
    <location>
        <begin position="117"/>
        <end position="137"/>
    </location>
</feature>
<accession>A0A4R1S4A6</accession>
<gene>
    <name evidence="4" type="ORF">EDC14_100554</name>
</gene>
<dbReference type="EMBL" id="SLUN01000005">
    <property type="protein sequence ID" value="TCL73192.1"/>
    <property type="molecule type" value="Genomic_DNA"/>
</dbReference>
<keyword evidence="2" id="KW-1003">Cell membrane</keyword>
<dbReference type="PANTHER" id="PTHR34295:SF1">
    <property type="entry name" value="BIOTIN TRANSPORTER BIOY"/>
    <property type="match status" value="1"/>
</dbReference>
<evidence type="ECO:0000256" key="3">
    <source>
        <dbReference type="SAM" id="Phobius"/>
    </source>
</evidence>
<name>A0A4R1S4A6_HYDET</name>
<evidence type="ECO:0000313" key="4">
    <source>
        <dbReference type="EMBL" id="TCL73192.1"/>
    </source>
</evidence>
<evidence type="ECO:0000256" key="2">
    <source>
        <dbReference type="PIRNR" id="PIRNR016661"/>
    </source>
</evidence>
<keyword evidence="3" id="KW-0812">Transmembrane</keyword>
<dbReference type="AlphaFoldDB" id="A0A4R1S4A6"/>
<sequence length="182" mass="19032">MDSNSSLRPTVFASLFTALIIVGGYLSFPLPFSPVPVVLADFFVLLSGLALGAAWGGVSVGFFLLLGLIGLPVLAGGAAGLPVFFGPTGGFLLGYLAEAVLAGFIARRGRPCLWKDLTAVVAGFTVLFVLGVLWLHFSLKLDWPKTLAAGLLPFIPGTVIKAIALILLIRPLRSLLARLSGQ</sequence>
<feature type="transmembrane region" description="Helical" evidence="3">
    <location>
        <begin position="149"/>
        <end position="169"/>
    </location>
</feature>
<dbReference type="InterPro" id="IPR003784">
    <property type="entry name" value="BioY"/>
</dbReference>
<keyword evidence="3" id="KW-1133">Transmembrane helix</keyword>